<dbReference type="EMBL" id="JAACJM010000226">
    <property type="protein sequence ID" value="KAF5336655.1"/>
    <property type="molecule type" value="Genomic_DNA"/>
</dbReference>
<dbReference type="OrthoDB" id="3012298at2759"/>
<proteinExistence type="predicted"/>
<name>A0A8H5FGT0_9AGAR</name>
<dbReference type="PROSITE" id="PS01095">
    <property type="entry name" value="GH18_1"/>
    <property type="match status" value="1"/>
</dbReference>
<dbReference type="GO" id="GO:0006032">
    <property type="term" value="P:chitin catabolic process"/>
    <property type="evidence" value="ECO:0007669"/>
    <property type="project" value="UniProtKB-KW"/>
</dbReference>
<keyword evidence="4" id="KW-0119">Carbohydrate metabolism</keyword>
<dbReference type="PROSITE" id="PS51910">
    <property type="entry name" value="GH18_2"/>
    <property type="match status" value="1"/>
</dbReference>
<gene>
    <name evidence="8" type="ORF">D9758_016739</name>
</gene>
<sequence>MAESKVNHWLVQFCLAPETAGRIVVIGTSLGTVYPQDQTDNEFYDQDIPSSSESSALLLAPVSGRSSTDIGVVTRASSSTQKPIFLTYVDDSDDKPIPSVDQIKGFNVLALGFYTGIQGPMDSAAWWESQGDSKQKALKKAYTDAGIKLIVSIFGGSEEEMHITSKVNETAAAGLAKRVGDWVIKNNLDGVDVDFEDFDAMKDGTGVPWLVTFQKALRSALPSSSYVISHTPGAWLFANGKGQYVDVHKQVGDTIDWFYNAGPQEYTTCDSLLKESSSQFPQTALFEIMKSGIPQEKIVLGKPATKQNAGQGNMDASALAKCLATAKGSGWSGGVMGWEYPEANSAWITTVRSESWPVEEV</sequence>
<dbReference type="InterPro" id="IPR001579">
    <property type="entry name" value="Glyco_hydro_18_chit_AS"/>
</dbReference>
<dbReference type="InterPro" id="IPR017853">
    <property type="entry name" value="GH"/>
</dbReference>
<evidence type="ECO:0000313" key="9">
    <source>
        <dbReference type="Proteomes" id="UP000559256"/>
    </source>
</evidence>
<dbReference type="Gene3D" id="3.20.20.80">
    <property type="entry name" value="Glycosidases"/>
    <property type="match status" value="1"/>
</dbReference>
<dbReference type="GO" id="GO:0008843">
    <property type="term" value="F:endochitinase activity"/>
    <property type="evidence" value="ECO:0007669"/>
    <property type="project" value="UniProtKB-EC"/>
</dbReference>
<dbReference type="Proteomes" id="UP000559256">
    <property type="component" value="Unassembled WGS sequence"/>
</dbReference>
<dbReference type="CDD" id="cd00598">
    <property type="entry name" value="GH18_chitinase-like"/>
    <property type="match status" value="1"/>
</dbReference>
<keyword evidence="9" id="KW-1185">Reference proteome</keyword>
<feature type="domain" description="GH18" evidence="7">
    <location>
        <begin position="83"/>
        <end position="361"/>
    </location>
</feature>
<evidence type="ECO:0000256" key="1">
    <source>
        <dbReference type="ARBA" id="ARBA00000822"/>
    </source>
</evidence>
<keyword evidence="6" id="KW-0624">Polysaccharide degradation</keyword>
<evidence type="ECO:0000256" key="6">
    <source>
        <dbReference type="ARBA" id="ARBA00023326"/>
    </source>
</evidence>
<keyword evidence="5" id="KW-0326">Glycosidase</keyword>
<evidence type="ECO:0000256" key="4">
    <source>
        <dbReference type="ARBA" id="ARBA00023277"/>
    </source>
</evidence>
<keyword evidence="3" id="KW-0146">Chitin degradation</keyword>
<comment type="caution">
    <text evidence="8">The sequence shown here is derived from an EMBL/GenBank/DDBJ whole genome shotgun (WGS) entry which is preliminary data.</text>
</comment>
<comment type="catalytic activity">
    <reaction evidence="1">
        <text>Random endo-hydrolysis of N-acetyl-beta-D-glucosaminide (1-&gt;4)-beta-linkages in chitin and chitodextrins.</text>
        <dbReference type="EC" id="3.2.1.14"/>
    </reaction>
</comment>
<accession>A0A8H5FGT0</accession>
<evidence type="ECO:0000256" key="5">
    <source>
        <dbReference type="ARBA" id="ARBA00023295"/>
    </source>
</evidence>
<evidence type="ECO:0000256" key="3">
    <source>
        <dbReference type="ARBA" id="ARBA00023024"/>
    </source>
</evidence>
<keyword evidence="2" id="KW-0378">Hydrolase</keyword>
<dbReference type="GO" id="GO:0000272">
    <property type="term" value="P:polysaccharide catabolic process"/>
    <property type="evidence" value="ECO:0007669"/>
    <property type="project" value="UniProtKB-KW"/>
</dbReference>
<protein>
    <recommendedName>
        <fullName evidence="7">GH18 domain-containing protein</fullName>
    </recommendedName>
</protein>
<evidence type="ECO:0000256" key="2">
    <source>
        <dbReference type="ARBA" id="ARBA00022801"/>
    </source>
</evidence>
<reference evidence="8 9" key="1">
    <citation type="journal article" date="2020" name="ISME J.">
        <title>Uncovering the hidden diversity of litter-decomposition mechanisms in mushroom-forming fungi.</title>
        <authorList>
            <person name="Floudas D."/>
            <person name="Bentzer J."/>
            <person name="Ahren D."/>
            <person name="Johansson T."/>
            <person name="Persson P."/>
            <person name="Tunlid A."/>
        </authorList>
    </citation>
    <scope>NUCLEOTIDE SEQUENCE [LARGE SCALE GENOMIC DNA]</scope>
    <source>
        <strain evidence="8 9">CBS 291.85</strain>
    </source>
</reference>
<evidence type="ECO:0000259" key="7">
    <source>
        <dbReference type="PROSITE" id="PS51910"/>
    </source>
</evidence>
<dbReference type="SUPFAM" id="SSF51445">
    <property type="entry name" value="(Trans)glycosidases"/>
    <property type="match status" value="1"/>
</dbReference>
<organism evidence="8 9">
    <name type="scientific">Tetrapyrgos nigripes</name>
    <dbReference type="NCBI Taxonomy" id="182062"/>
    <lineage>
        <taxon>Eukaryota</taxon>
        <taxon>Fungi</taxon>
        <taxon>Dikarya</taxon>
        <taxon>Basidiomycota</taxon>
        <taxon>Agaricomycotina</taxon>
        <taxon>Agaricomycetes</taxon>
        <taxon>Agaricomycetidae</taxon>
        <taxon>Agaricales</taxon>
        <taxon>Marasmiineae</taxon>
        <taxon>Marasmiaceae</taxon>
        <taxon>Tetrapyrgos</taxon>
    </lineage>
</organism>
<evidence type="ECO:0000313" key="8">
    <source>
        <dbReference type="EMBL" id="KAF5336655.1"/>
    </source>
</evidence>
<dbReference type="AlphaFoldDB" id="A0A8H5FGT0"/>
<dbReference type="InterPro" id="IPR001223">
    <property type="entry name" value="Glyco_hydro18_cat"/>
</dbReference>